<evidence type="ECO:0000313" key="2">
    <source>
        <dbReference type="Proteomes" id="UP001367676"/>
    </source>
</evidence>
<dbReference type="Proteomes" id="UP001367676">
    <property type="component" value="Unassembled WGS sequence"/>
</dbReference>
<name>A0AAN9Y9Z5_9HEMI</name>
<proteinExistence type="predicted"/>
<dbReference type="EMBL" id="JBBCAQ010000006">
    <property type="protein sequence ID" value="KAK7603242.1"/>
    <property type="molecule type" value="Genomic_DNA"/>
</dbReference>
<keyword evidence="2" id="KW-1185">Reference proteome</keyword>
<reference evidence="1 2" key="1">
    <citation type="submission" date="2024-03" db="EMBL/GenBank/DDBJ databases">
        <title>Adaptation during the transition from Ophiocordyceps entomopathogen to insect associate is accompanied by gene loss and intensified selection.</title>
        <authorList>
            <person name="Ward C.M."/>
            <person name="Onetto C.A."/>
            <person name="Borneman A.R."/>
        </authorList>
    </citation>
    <scope>NUCLEOTIDE SEQUENCE [LARGE SCALE GENOMIC DNA]</scope>
    <source>
        <strain evidence="1">AWRI1</strain>
        <tissue evidence="1">Single Adult Female</tissue>
    </source>
</reference>
<gene>
    <name evidence="1" type="ORF">V9T40_003241</name>
</gene>
<dbReference type="AlphaFoldDB" id="A0AAN9Y9Z5"/>
<organism evidence="1 2">
    <name type="scientific">Parthenolecanium corni</name>
    <dbReference type="NCBI Taxonomy" id="536013"/>
    <lineage>
        <taxon>Eukaryota</taxon>
        <taxon>Metazoa</taxon>
        <taxon>Ecdysozoa</taxon>
        <taxon>Arthropoda</taxon>
        <taxon>Hexapoda</taxon>
        <taxon>Insecta</taxon>
        <taxon>Pterygota</taxon>
        <taxon>Neoptera</taxon>
        <taxon>Paraneoptera</taxon>
        <taxon>Hemiptera</taxon>
        <taxon>Sternorrhyncha</taxon>
        <taxon>Coccoidea</taxon>
        <taxon>Coccidae</taxon>
        <taxon>Parthenolecanium</taxon>
    </lineage>
</organism>
<sequence>MADQGAAAGPSRRHRSRARAREQFRIHPLLLNNVKCINIDRAISGYIQVMKSKPFIARRTISVIDDKIDDIEWNFKIKNQTENIDYVFTDSESSSGIDSPPEAKRPKLDVNLSGPSKERYLNKLEKILRTIIVDEVYPTNLDKKMALLLFFKSSKLTIEEMDSFIVPLEDFLIED</sequence>
<comment type="caution">
    <text evidence="1">The sequence shown here is derived from an EMBL/GenBank/DDBJ whole genome shotgun (WGS) entry which is preliminary data.</text>
</comment>
<evidence type="ECO:0000313" key="1">
    <source>
        <dbReference type="EMBL" id="KAK7603242.1"/>
    </source>
</evidence>
<accession>A0AAN9Y9Z5</accession>
<protein>
    <submittedName>
        <fullName evidence="1">Uncharacterized protein</fullName>
    </submittedName>
</protein>